<feature type="coiled-coil region" evidence="6">
    <location>
        <begin position="85"/>
        <end position="112"/>
    </location>
</feature>
<dbReference type="Pfam" id="PF07647">
    <property type="entry name" value="SAM_2"/>
    <property type="match status" value="1"/>
</dbReference>
<feature type="region of interest" description="Disordered" evidence="7">
    <location>
        <begin position="212"/>
        <end position="236"/>
    </location>
</feature>
<gene>
    <name evidence="9" type="primary">Ppfibp2</name>
    <name evidence="9" type="ORF">ALACHE_R04011</name>
</gene>
<protein>
    <submittedName>
        <fullName evidence="9">LIPB2 protein</fullName>
    </submittedName>
</protein>
<evidence type="ECO:0000256" key="4">
    <source>
        <dbReference type="ARBA" id="ARBA00023054"/>
    </source>
</evidence>
<feature type="region of interest" description="Disordered" evidence="7">
    <location>
        <begin position="466"/>
        <end position="551"/>
    </location>
</feature>
<comment type="similarity">
    <text evidence="1">Belongs to the liprin family. Liprin-beta subfamily.</text>
</comment>
<dbReference type="SMART" id="SM00454">
    <property type="entry name" value="SAM"/>
    <property type="match status" value="3"/>
</dbReference>
<comment type="caution">
    <text evidence="9">The sequence shown here is derived from an EMBL/GenBank/DDBJ whole genome shotgun (WGS) entry which is preliminary data.</text>
</comment>
<keyword evidence="3" id="KW-0677">Repeat</keyword>
<feature type="compositionally biased region" description="Basic and acidic residues" evidence="7">
    <location>
        <begin position="212"/>
        <end position="222"/>
    </location>
</feature>
<dbReference type="GO" id="GO:0007528">
    <property type="term" value="P:neuromuscular junction development"/>
    <property type="evidence" value="ECO:0007669"/>
    <property type="project" value="TreeGrafter"/>
</dbReference>
<evidence type="ECO:0000256" key="2">
    <source>
        <dbReference type="ARBA" id="ARBA00022553"/>
    </source>
</evidence>
<dbReference type="CDD" id="cd09569">
    <property type="entry name" value="SAM_liprin-beta1_2_repeat3"/>
    <property type="match status" value="1"/>
</dbReference>
<reference evidence="9 10" key="1">
    <citation type="submission" date="2019-09" db="EMBL/GenBank/DDBJ databases">
        <title>Bird 10,000 Genomes (B10K) Project - Family phase.</title>
        <authorList>
            <person name="Zhang G."/>
        </authorList>
    </citation>
    <scope>NUCLEOTIDE SEQUENCE [LARGE SCALE GENOMIC DNA]</scope>
    <source>
        <strain evidence="9">B10K-DU-001-15</strain>
        <tissue evidence="9">Muscle</tissue>
    </source>
</reference>
<dbReference type="PANTHER" id="PTHR12587:SF18">
    <property type="entry name" value="LIPRIN-BETA-2"/>
    <property type="match status" value="1"/>
</dbReference>
<comment type="function">
    <text evidence="5">May regulate the disassembly of focal adhesions. Did not bind receptor-like tyrosine phosphatases type 2A.</text>
</comment>
<accession>A0A7L2CCR3</accession>
<keyword evidence="2" id="KW-0597">Phosphoprotein</keyword>
<feature type="non-terminal residue" evidence="9">
    <location>
        <position position="943"/>
    </location>
</feature>
<dbReference type="Pfam" id="PF00536">
    <property type="entry name" value="SAM_1"/>
    <property type="match status" value="2"/>
</dbReference>
<dbReference type="InterPro" id="IPR058914">
    <property type="entry name" value="LIPB1/2_CC"/>
</dbReference>
<proteinExistence type="inferred from homology"/>
<dbReference type="InterPro" id="IPR037619">
    <property type="entry name" value="LIPB1/2_SAM_3rd"/>
</dbReference>
<dbReference type="InterPro" id="IPR001660">
    <property type="entry name" value="SAM"/>
</dbReference>
<evidence type="ECO:0000256" key="7">
    <source>
        <dbReference type="SAM" id="MobiDB-lite"/>
    </source>
</evidence>
<feature type="non-terminal residue" evidence="9">
    <location>
        <position position="1"/>
    </location>
</feature>
<dbReference type="Proteomes" id="UP000571582">
    <property type="component" value="Unassembled WGS sequence"/>
</dbReference>
<keyword evidence="10" id="KW-1185">Reference proteome</keyword>
<name>A0A7L2CCR3_9PASS</name>
<feature type="domain" description="SAM" evidence="8">
    <location>
        <begin position="687"/>
        <end position="745"/>
    </location>
</feature>
<feature type="coiled-coil region" evidence="6">
    <location>
        <begin position="246"/>
        <end position="363"/>
    </location>
</feature>
<evidence type="ECO:0000256" key="1">
    <source>
        <dbReference type="ARBA" id="ARBA00007547"/>
    </source>
</evidence>
<dbReference type="InterPro" id="IPR013761">
    <property type="entry name" value="SAM/pointed_sf"/>
</dbReference>
<dbReference type="GO" id="GO:0048786">
    <property type="term" value="C:presynaptic active zone"/>
    <property type="evidence" value="ECO:0007669"/>
    <property type="project" value="TreeGrafter"/>
</dbReference>
<dbReference type="CDD" id="cd09566">
    <property type="entry name" value="SAM_liprin-beta1_2_repeat2"/>
    <property type="match status" value="1"/>
</dbReference>
<dbReference type="InterPro" id="IPR037618">
    <property type="entry name" value="LIPB1/2_SAM_2nd"/>
</dbReference>
<evidence type="ECO:0000256" key="6">
    <source>
        <dbReference type="SAM" id="Coils"/>
    </source>
</evidence>
<keyword evidence="4 6" id="KW-0175">Coiled coil</keyword>
<dbReference type="FunFam" id="1.10.150.50:FF:000007">
    <property type="entry name" value="Liprin-beta-1 isoform 1"/>
    <property type="match status" value="1"/>
</dbReference>
<sequence length="943" mass="106445">FVLGTKSVPEYANGGYDIVSPAPSVYLGTFQILHLLEDLKMALEMLEDPQEREALRNQIPGATALCLREWFEENLSQVNHHPANNETYQERLARLEGDKESLILQVSVLTDQVEAQGEKIRDLEICLEGHQLKLNATEEMLQQELLSRTSLETQKLDLMAEVSDLKIKLVGMEKEQSEYEEKQNKAESVVNLISDLQEQMCRLQLEINSRIQERKSQDRKPDLTPSSSQCGARSVEPVGQKNCSCCEGLLQELRHLKIKVEELENERNQYEWKLKATKAEIAQLQEQLALKDAEIERLQSQLSRTSSYTEVAEREEVSRRRLKEKHQEVQRLKIGMEALLAANEEKDRRIEELTLLLSQYRRVKDVMAAAHGKMSCSSVSGGSEEELEATLRKWNLLNNSQGELLKKEVQMFQKQLTAAFLPVPFLRVPQKKKSSSLEDLQSESLEKQSDFVFIFSFPLLNPQSKAVGKGSKYQTLPGKLPRALQNGEQGVHSSPDGGGTSDNEDSSVPGLRETENMDGTVVSDDLSPLSSGMDSGPQSPWSPENRKSPKGIKKIWGKIRRTQSGNFPADELGLAEFRRGGLRATAGPRLSRAKDTKGHKSDHNAPFAQWSTERVCNWLEDFGLGQYVIFARQWVTSGHTLLTATPQDMEKEMGIKHPLHRKKLVLAIKAINVKQEEKSAQLDHIWVTRWLDDIGLPQYKDQFHESRVDGRMLQYLTVNDLLFLKVTSQLHHLSIKCAIHVLHINGFNPHCLRRRPVEENSVSPCDVVQWSNHRVMEWLRSVDLAEYAPNLRGSGVHGGLIILEPRFNGDTLAMLLNIPPQKTLLRRHLTSNFNVLIGPEAQQEKREMLESAAHTPLTTTAKVRPKKLGFSHFGNLRKKKFDESTDYICPMDTSPAASNGTSKNCGGYRGLGPFSDRELDQMEHSEGTVMQIGALSQGITQLT</sequence>
<dbReference type="PROSITE" id="PS50105">
    <property type="entry name" value="SAM_DOMAIN"/>
    <property type="match status" value="3"/>
</dbReference>
<dbReference type="InterPro" id="IPR029515">
    <property type="entry name" value="Liprin"/>
</dbReference>
<dbReference type="EMBL" id="VWYE01026915">
    <property type="protein sequence ID" value="NXQ35810.1"/>
    <property type="molecule type" value="Genomic_DNA"/>
</dbReference>
<dbReference type="CDD" id="cd09563">
    <property type="entry name" value="SAM_liprin-beta1_2_repeat1"/>
    <property type="match status" value="1"/>
</dbReference>
<organism evidence="9 10">
    <name type="scientific">Alaudala cheleensis</name>
    <name type="common">Asian short-toed lark</name>
    <dbReference type="NCBI Taxonomy" id="670337"/>
    <lineage>
        <taxon>Eukaryota</taxon>
        <taxon>Metazoa</taxon>
        <taxon>Chordata</taxon>
        <taxon>Craniata</taxon>
        <taxon>Vertebrata</taxon>
        <taxon>Euteleostomi</taxon>
        <taxon>Archelosauria</taxon>
        <taxon>Archosauria</taxon>
        <taxon>Dinosauria</taxon>
        <taxon>Saurischia</taxon>
        <taxon>Theropoda</taxon>
        <taxon>Coelurosauria</taxon>
        <taxon>Aves</taxon>
        <taxon>Neognathae</taxon>
        <taxon>Neoaves</taxon>
        <taxon>Telluraves</taxon>
        <taxon>Australaves</taxon>
        <taxon>Passeriformes</taxon>
        <taxon>Sylvioidea</taxon>
        <taxon>Alaudidae</taxon>
        <taxon>Alaudala</taxon>
    </lineage>
</organism>
<dbReference type="FunFam" id="1.10.150.50:FF:000005">
    <property type="entry name" value="Liprin-beta-1 isoform 1"/>
    <property type="match status" value="1"/>
</dbReference>
<dbReference type="Pfam" id="PF26022">
    <property type="entry name" value="CC_Liprin_beta"/>
    <property type="match status" value="1"/>
</dbReference>
<evidence type="ECO:0000256" key="5">
    <source>
        <dbReference type="ARBA" id="ARBA00060046"/>
    </source>
</evidence>
<dbReference type="Gene3D" id="1.10.150.50">
    <property type="entry name" value="Transcription Factor, Ets-1"/>
    <property type="match status" value="3"/>
</dbReference>
<dbReference type="GO" id="GO:0005829">
    <property type="term" value="C:cytosol"/>
    <property type="evidence" value="ECO:0007669"/>
    <property type="project" value="UniProtKB-ARBA"/>
</dbReference>
<feature type="coiled-coil region" evidence="6">
    <location>
        <begin position="162"/>
        <end position="199"/>
    </location>
</feature>
<feature type="domain" description="SAM" evidence="8">
    <location>
        <begin position="770"/>
        <end position="801"/>
    </location>
</feature>
<dbReference type="SUPFAM" id="SSF47769">
    <property type="entry name" value="SAM/Pointed domain"/>
    <property type="match status" value="3"/>
</dbReference>
<dbReference type="InterPro" id="IPR037617">
    <property type="entry name" value="LIPB1/2_SAM_1"/>
</dbReference>
<evidence type="ECO:0000256" key="3">
    <source>
        <dbReference type="ARBA" id="ARBA00022737"/>
    </source>
</evidence>
<dbReference type="PANTHER" id="PTHR12587">
    <property type="entry name" value="LAR INTERACTING PROTEIN LIP -RELATED PROTEIN"/>
    <property type="match status" value="1"/>
</dbReference>
<evidence type="ECO:0000313" key="9">
    <source>
        <dbReference type="EMBL" id="NXQ35810.1"/>
    </source>
</evidence>
<dbReference type="AlphaFoldDB" id="A0A7L2CCR3"/>
<dbReference type="FunFam" id="1.10.150.50:FF:000017">
    <property type="entry name" value="Liprin-beta-1 isoform 1"/>
    <property type="match status" value="1"/>
</dbReference>
<feature type="domain" description="SAM" evidence="8">
    <location>
        <begin position="610"/>
        <end position="674"/>
    </location>
</feature>
<feature type="compositionally biased region" description="Polar residues" evidence="7">
    <location>
        <begin position="528"/>
        <end position="542"/>
    </location>
</feature>
<evidence type="ECO:0000313" key="10">
    <source>
        <dbReference type="Proteomes" id="UP000571582"/>
    </source>
</evidence>
<evidence type="ECO:0000259" key="8">
    <source>
        <dbReference type="PROSITE" id="PS50105"/>
    </source>
</evidence>